<accession>X1BGU5</accession>
<dbReference type="InterPro" id="IPR011110">
    <property type="entry name" value="Reg_prop"/>
</dbReference>
<name>X1BGU5_9ZZZZ</name>
<feature type="non-terminal residue" evidence="1">
    <location>
        <position position="140"/>
    </location>
</feature>
<dbReference type="Gene3D" id="2.130.10.10">
    <property type="entry name" value="YVTN repeat-like/Quinoprotein amine dehydrogenase"/>
    <property type="match status" value="2"/>
</dbReference>
<comment type="caution">
    <text evidence="1">The sequence shown here is derived from an EMBL/GenBank/DDBJ whole genome shotgun (WGS) entry which is preliminary data.</text>
</comment>
<dbReference type="InterPro" id="IPR015943">
    <property type="entry name" value="WD40/YVTN_repeat-like_dom_sf"/>
</dbReference>
<evidence type="ECO:0008006" key="2">
    <source>
        <dbReference type="Google" id="ProtNLM"/>
    </source>
</evidence>
<evidence type="ECO:0000313" key="1">
    <source>
        <dbReference type="EMBL" id="GAG83343.1"/>
    </source>
</evidence>
<organism evidence="1">
    <name type="scientific">marine sediment metagenome</name>
    <dbReference type="NCBI Taxonomy" id="412755"/>
    <lineage>
        <taxon>unclassified sequences</taxon>
        <taxon>metagenomes</taxon>
        <taxon>ecological metagenomes</taxon>
    </lineage>
</organism>
<gene>
    <name evidence="1" type="ORF">S01H4_29834</name>
</gene>
<dbReference type="EMBL" id="BART01015350">
    <property type="protein sequence ID" value="GAG83343.1"/>
    <property type="molecule type" value="Genomic_DNA"/>
</dbReference>
<protein>
    <recommendedName>
        <fullName evidence="2">Two component regulator three Y domain-containing protein</fullName>
    </recommendedName>
</protein>
<dbReference type="AlphaFoldDB" id="X1BGU5"/>
<dbReference type="Pfam" id="PF07494">
    <property type="entry name" value="Reg_prop"/>
    <property type="match status" value="1"/>
</dbReference>
<reference evidence="1" key="1">
    <citation type="journal article" date="2014" name="Front. Microbiol.">
        <title>High frequency of phylogenetically diverse reductive dehalogenase-homologous genes in deep subseafloor sedimentary metagenomes.</title>
        <authorList>
            <person name="Kawai M."/>
            <person name="Futagami T."/>
            <person name="Toyoda A."/>
            <person name="Takaki Y."/>
            <person name="Nishi S."/>
            <person name="Hori S."/>
            <person name="Arai W."/>
            <person name="Tsubouchi T."/>
            <person name="Morono Y."/>
            <person name="Uchiyama I."/>
            <person name="Ito T."/>
            <person name="Fujiyama A."/>
            <person name="Inagaki F."/>
            <person name="Takami H."/>
        </authorList>
    </citation>
    <scope>NUCLEOTIDE SEQUENCE</scope>
    <source>
        <strain evidence="1">Expedition CK06-06</strain>
    </source>
</reference>
<proteinExistence type="predicted"/>
<sequence>MSQSIHSFRNLFLVLFCLLAGETIAQTFRFNTYGIEEGICDRFVYTINQDQKGFLWIGTGAGLCRFDGFQFYPGELDDTLRESFVQTSFKDRHGNLWFGHNDGTISVYNGKSLKVFNAAEYTISPINDIIEDDEGNLFFA</sequence>